<evidence type="ECO:0000313" key="2">
    <source>
        <dbReference type="Proteomes" id="UP000269945"/>
    </source>
</evidence>
<reference evidence="1 2" key="1">
    <citation type="submission" date="2018-10" db="EMBL/GenBank/DDBJ databases">
        <authorList>
            <person name="Ekblom R."/>
            <person name="Jareborg N."/>
        </authorList>
    </citation>
    <scope>NUCLEOTIDE SEQUENCE [LARGE SCALE GENOMIC DNA]</scope>
    <source>
        <tissue evidence="1">Muscle</tissue>
    </source>
</reference>
<dbReference type="EMBL" id="CYRY02047119">
    <property type="protein sequence ID" value="VCX43037.1"/>
    <property type="molecule type" value="Genomic_DNA"/>
</dbReference>
<name>A0A9X9MDW1_GULGU</name>
<protein>
    <submittedName>
        <fullName evidence="1">Uncharacterized protein</fullName>
    </submittedName>
</protein>
<dbReference type="Proteomes" id="UP000269945">
    <property type="component" value="Unassembled WGS sequence"/>
</dbReference>
<comment type="caution">
    <text evidence="1">The sequence shown here is derived from an EMBL/GenBank/DDBJ whole genome shotgun (WGS) entry which is preliminary data.</text>
</comment>
<proteinExistence type="predicted"/>
<accession>A0A9X9MDW1</accession>
<gene>
    <name evidence="1" type="ORF">BN2614_LOCUS6</name>
</gene>
<organism evidence="1 2">
    <name type="scientific">Gulo gulo</name>
    <name type="common">Wolverine</name>
    <name type="synonym">Gluton</name>
    <dbReference type="NCBI Taxonomy" id="48420"/>
    <lineage>
        <taxon>Eukaryota</taxon>
        <taxon>Metazoa</taxon>
        <taxon>Chordata</taxon>
        <taxon>Craniata</taxon>
        <taxon>Vertebrata</taxon>
        <taxon>Euteleostomi</taxon>
        <taxon>Mammalia</taxon>
        <taxon>Eutheria</taxon>
        <taxon>Laurasiatheria</taxon>
        <taxon>Carnivora</taxon>
        <taxon>Caniformia</taxon>
        <taxon>Musteloidea</taxon>
        <taxon>Mustelidae</taxon>
        <taxon>Guloninae</taxon>
        <taxon>Gulo</taxon>
    </lineage>
</organism>
<dbReference type="AlphaFoldDB" id="A0A9X9MDW1"/>
<keyword evidence="2" id="KW-1185">Reference proteome</keyword>
<evidence type="ECO:0000313" key="1">
    <source>
        <dbReference type="EMBL" id="VCX43037.1"/>
    </source>
</evidence>
<sequence>MGCAWRSQSKPHSCPTALHVPFIWPGTPFLIVPWVRRLPNSSVASSAEPHVNRDASSLSRLDHLVYICH</sequence>